<name>A0ACA9SIY0_9GLOM</name>
<protein>
    <submittedName>
        <fullName evidence="1">13937_t:CDS:1</fullName>
    </submittedName>
</protein>
<sequence length="59" mass="6540">GKPGKGLRNIQQYYYNISKEDVRFGRANIYISTNSDESTDSTESTMSTTSISNKSTVPT</sequence>
<evidence type="ECO:0000313" key="1">
    <source>
        <dbReference type="EMBL" id="CAG8840972.1"/>
    </source>
</evidence>
<reference evidence="1" key="1">
    <citation type="submission" date="2021-06" db="EMBL/GenBank/DDBJ databases">
        <authorList>
            <person name="Kallberg Y."/>
            <person name="Tangrot J."/>
            <person name="Rosling A."/>
        </authorList>
    </citation>
    <scope>NUCLEOTIDE SEQUENCE</scope>
    <source>
        <strain evidence="1">MA461A</strain>
    </source>
</reference>
<accession>A0ACA9SIY0</accession>
<organism evidence="1 2">
    <name type="scientific">Racocetra persica</name>
    <dbReference type="NCBI Taxonomy" id="160502"/>
    <lineage>
        <taxon>Eukaryota</taxon>
        <taxon>Fungi</taxon>
        <taxon>Fungi incertae sedis</taxon>
        <taxon>Mucoromycota</taxon>
        <taxon>Glomeromycotina</taxon>
        <taxon>Glomeromycetes</taxon>
        <taxon>Diversisporales</taxon>
        <taxon>Gigasporaceae</taxon>
        <taxon>Racocetra</taxon>
    </lineage>
</organism>
<comment type="caution">
    <text evidence="1">The sequence shown here is derived from an EMBL/GenBank/DDBJ whole genome shotgun (WGS) entry which is preliminary data.</text>
</comment>
<evidence type="ECO:0000313" key="2">
    <source>
        <dbReference type="Proteomes" id="UP000789920"/>
    </source>
</evidence>
<dbReference type="EMBL" id="CAJVQC010128497">
    <property type="protein sequence ID" value="CAG8840972.1"/>
    <property type="molecule type" value="Genomic_DNA"/>
</dbReference>
<keyword evidence="2" id="KW-1185">Reference proteome</keyword>
<gene>
    <name evidence="1" type="ORF">RPERSI_LOCUS31659</name>
</gene>
<proteinExistence type="predicted"/>
<feature type="non-terminal residue" evidence="1">
    <location>
        <position position="1"/>
    </location>
</feature>
<dbReference type="Proteomes" id="UP000789920">
    <property type="component" value="Unassembled WGS sequence"/>
</dbReference>